<dbReference type="SMART" id="SM00320">
    <property type="entry name" value="WD40"/>
    <property type="match status" value="5"/>
</dbReference>
<keyword evidence="16" id="KW-1185">Reference proteome</keyword>
<dbReference type="InterPro" id="IPR015943">
    <property type="entry name" value="WD40/YVTN_repeat-like_dom_sf"/>
</dbReference>
<evidence type="ECO:0000256" key="5">
    <source>
        <dbReference type="ARBA" id="ARBA00022574"/>
    </source>
</evidence>
<dbReference type="GO" id="GO:0060271">
    <property type="term" value="P:cilium assembly"/>
    <property type="evidence" value="ECO:0007669"/>
    <property type="project" value="UniProtKB-ARBA"/>
</dbReference>
<gene>
    <name evidence="15" type="primary">TBC1D31</name>
</gene>
<feature type="coiled-coil region" evidence="13">
    <location>
        <begin position="595"/>
        <end position="654"/>
    </location>
</feature>
<dbReference type="PANTHER" id="PTHR19853">
    <property type="entry name" value="WD REPEAT CONTAINING PROTEIN 3 WDR3"/>
    <property type="match status" value="1"/>
</dbReference>
<dbReference type="InterPro" id="IPR001680">
    <property type="entry name" value="WD40_rpt"/>
</dbReference>
<dbReference type="FunFam" id="1.10.472.80:FF:000022">
    <property type="entry name" value="TBC1 domain family, member 31"/>
    <property type="match status" value="1"/>
</dbReference>
<keyword evidence="5 12" id="KW-0853">WD repeat</keyword>
<evidence type="ECO:0000256" key="6">
    <source>
        <dbReference type="ARBA" id="ARBA00022737"/>
    </source>
</evidence>
<evidence type="ECO:0000256" key="7">
    <source>
        <dbReference type="ARBA" id="ARBA00022794"/>
    </source>
</evidence>
<keyword evidence="10" id="KW-0966">Cell projection</keyword>
<dbReference type="GeneTree" id="ENSGT00940000153859"/>
<evidence type="ECO:0000256" key="1">
    <source>
        <dbReference type="ARBA" id="ARBA00004120"/>
    </source>
</evidence>
<dbReference type="PROSITE" id="PS50086">
    <property type="entry name" value="TBC_RABGAP"/>
    <property type="match status" value="1"/>
</dbReference>
<keyword evidence="9" id="KW-0206">Cytoskeleton</keyword>
<dbReference type="PANTHER" id="PTHR19853:SF1">
    <property type="entry name" value="TBC1 DOMAIN FAMILY MEMBER 31"/>
    <property type="match status" value="1"/>
</dbReference>
<keyword evidence="8 13" id="KW-0175">Coiled coil</keyword>
<dbReference type="GO" id="GO:0060090">
    <property type="term" value="F:molecular adaptor activity"/>
    <property type="evidence" value="ECO:0007669"/>
    <property type="project" value="UniProtKB-ARBA"/>
</dbReference>
<reference evidence="15 16" key="1">
    <citation type="submission" date="2022-01" db="EMBL/GenBank/DDBJ databases">
        <title>A chromosome-scale genome assembly of the false clownfish, Amphiprion ocellaris.</title>
        <authorList>
            <person name="Ryu T."/>
        </authorList>
    </citation>
    <scope>NUCLEOTIDE SEQUENCE [LARGE SCALE GENOMIC DNA]</scope>
</reference>
<dbReference type="GO" id="GO:0036064">
    <property type="term" value="C:ciliary basal body"/>
    <property type="evidence" value="ECO:0007669"/>
    <property type="project" value="TreeGrafter"/>
</dbReference>
<dbReference type="Ensembl" id="ENSAOCT00000052642.1">
    <property type="protein sequence ID" value="ENSAOCP00000045067.1"/>
    <property type="gene ID" value="ENSAOCG00000010068.2"/>
</dbReference>
<evidence type="ECO:0000256" key="4">
    <source>
        <dbReference type="ARBA" id="ARBA00022490"/>
    </source>
</evidence>
<reference evidence="15" key="3">
    <citation type="submission" date="2025-09" db="UniProtKB">
        <authorList>
            <consortium name="Ensembl"/>
        </authorList>
    </citation>
    <scope>IDENTIFICATION</scope>
</reference>
<dbReference type="Pfam" id="PF00400">
    <property type="entry name" value="WD40"/>
    <property type="match status" value="2"/>
</dbReference>
<evidence type="ECO:0000256" key="12">
    <source>
        <dbReference type="PROSITE-ProRule" id="PRU00221"/>
    </source>
</evidence>
<accession>A0AAQ5XW90</accession>
<dbReference type="GO" id="GO:0034451">
    <property type="term" value="C:centriolar satellite"/>
    <property type="evidence" value="ECO:0007669"/>
    <property type="project" value="UniProtKB-SubCell"/>
</dbReference>
<name>A0AAQ5XW90_AMPOC</name>
<evidence type="ECO:0000256" key="13">
    <source>
        <dbReference type="SAM" id="Coils"/>
    </source>
</evidence>
<dbReference type="InterPro" id="IPR035969">
    <property type="entry name" value="Rab-GAP_TBC_sf"/>
</dbReference>
<protein>
    <recommendedName>
        <fullName evidence="3">TBC1 domain family member 31</fullName>
    </recommendedName>
</protein>
<comment type="subcellular location">
    <subcellularLocation>
        <location evidence="1">Cytoplasm</location>
        <location evidence="1">Cytoskeleton</location>
        <location evidence="1">Cilium basal body</location>
    </subcellularLocation>
    <subcellularLocation>
        <location evidence="2">Cytoplasm</location>
        <location evidence="2">Cytoskeleton</location>
        <location evidence="2">Microtubule organizing center</location>
        <location evidence="2">Centrosome</location>
        <location evidence="2">Centriolar satellite</location>
    </subcellularLocation>
</comment>
<reference evidence="15" key="2">
    <citation type="submission" date="2025-08" db="UniProtKB">
        <authorList>
            <consortium name="Ensembl"/>
        </authorList>
    </citation>
    <scope>IDENTIFICATION</scope>
</reference>
<dbReference type="SUPFAM" id="SSF47923">
    <property type="entry name" value="Ypt/Rab-GAP domain of gyp1p"/>
    <property type="match status" value="1"/>
</dbReference>
<sequence length="777" mass="89178">MFLTSAETDTKQLVSWMRGHEGAVSSISVHSSGRYAITTSSDTAQLWDLDTFQRKRKLNIKQSVGIQRVFFLPLSNTILSCFSDDSIFAWESDTLFCKYQLPVPDCGPRISYKAFAVARDGKSLAAGGRSNLLHLWCLESKQLVRVIQMPTQVRTVRQLEFLPDSFDGGANQTLGVLSQDGVMRFINIHTCKLLFHMGSHDDAITAVTVSPNGRHVVAIMDNGSINIYSVQSLTQELNKPPPSQVAVVSSGGADQDLSGLKVKVRSEVVQRPAKSSGRRTQVKILRPPAVSAAEDKENELPAGLNKKRLVALLKAFGEYPAKYSSLTDKGLHSAYLTLHDKYPIKSHKLQRGLQRVLSALAHWAAIFGEVEYLPLVAFPFVKLFQNNPMLCFEVVATVIVNWCQHWFEYFPNPPLNILSMAENVLAHHDKELLQHLVDCGVTSQLYVWPLLETLFSEVLTRDEWLKLFDNIFSNHPSFLLVACVAYVVCCREPLLLCSQKQDFEYFFHHRNNLDVGAVIREAYRLMGSTPDDIHPKTLLSDFTPLTKGQYPVFNHYPEFIVEYQSREREKIRLQEMEYLRERQEVSALRADVVRRRAEEETYYAQQEMLQKAEEQRRNILAQEEEKLTQQRAKLAAMKRELKVKELQLLDATRRRFLKHQQDLRAAQIHRLDQEISRKVNTELTTSHTQDFYCQIYNNLKLCTLGIHTMPKTVTRIIYIYYKSLNLPVSCIYYKSCHFILLAPDKKMLLFTTESFHQKLLTWMSHVFSCEQHEDVCF</sequence>
<dbReference type="Proteomes" id="UP001501940">
    <property type="component" value="Chromosome 9"/>
</dbReference>
<dbReference type="Gene3D" id="2.130.10.10">
    <property type="entry name" value="YVTN repeat-like/Quinoprotein amine dehydrogenase"/>
    <property type="match status" value="2"/>
</dbReference>
<evidence type="ECO:0000313" key="15">
    <source>
        <dbReference type="Ensembl" id="ENSAOCP00000045067.1"/>
    </source>
</evidence>
<dbReference type="InterPro" id="IPR000195">
    <property type="entry name" value="Rab-GAP-TBC_dom"/>
</dbReference>
<evidence type="ECO:0000256" key="2">
    <source>
        <dbReference type="ARBA" id="ARBA00004607"/>
    </source>
</evidence>
<dbReference type="SUPFAM" id="SSF50978">
    <property type="entry name" value="WD40 repeat-like"/>
    <property type="match status" value="1"/>
</dbReference>
<dbReference type="InterPro" id="IPR051570">
    <property type="entry name" value="TBC1_cilium_biogenesis"/>
</dbReference>
<evidence type="ECO:0000313" key="16">
    <source>
        <dbReference type="Proteomes" id="UP001501940"/>
    </source>
</evidence>
<evidence type="ECO:0000256" key="8">
    <source>
        <dbReference type="ARBA" id="ARBA00023054"/>
    </source>
</evidence>
<feature type="repeat" description="WD" evidence="12">
    <location>
        <begin position="197"/>
        <end position="238"/>
    </location>
</feature>
<comment type="function">
    <text evidence="11">Molecular adapter which is involved in cilium biogenesis. Part of a functional complex including OFD1 a centriolar protein involved in cilium assembly. Could regulate the cAMP-dependent phosphorylation of OFD1, and its subsequent ubiquitination by PJA2 which ultimately leads to its proteasomal degradation.</text>
</comment>
<proteinExistence type="predicted"/>
<dbReference type="Pfam" id="PF00566">
    <property type="entry name" value="RabGAP-TBC"/>
    <property type="match status" value="1"/>
</dbReference>
<dbReference type="AlphaFoldDB" id="A0AAQ5XW90"/>
<keyword evidence="7" id="KW-0970">Cilium biogenesis/degradation</keyword>
<evidence type="ECO:0000256" key="11">
    <source>
        <dbReference type="ARBA" id="ARBA00034464"/>
    </source>
</evidence>
<dbReference type="Gene3D" id="1.10.472.80">
    <property type="entry name" value="Ypt/Rab-GAP domain of gyp1p, domain 3"/>
    <property type="match status" value="1"/>
</dbReference>
<organism evidence="15 16">
    <name type="scientific">Amphiprion ocellaris</name>
    <name type="common">Clown anemonefish</name>
    <dbReference type="NCBI Taxonomy" id="80972"/>
    <lineage>
        <taxon>Eukaryota</taxon>
        <taxon>Metazoa</taxon>
        <taxon>Chordata</taxon>
        <taxon>Craniata</taxon>
        <taxon>Vertebrata</taxon>
        <taxon>Euteleostomi</taxon>
        <taxon>Actinopterygii</taxon>
        <taxon>Neopterygii</taxon>
        <taxon>Teleostei</taxon>
        <taxon>Neoteleostei</taxon>
        <taxon>Acanthomorphata</taxon>
        <taxon>Ovalentaria</taxon>
        <taxon>Pomacentridae</taxon>
        <taxon>Amphiprion</taxon>
    </lineage>
</organism>
<dbReference type="PROSITE" id="PS50082">
    <property type="entry name" value="WD_REPEATS_2"/>
    <property type="match status" value="1"/>
</dbReference>
<evidence type="ECO:0000259" key="14">
    <source>
        <dbReference type="PROSITE" id="PS50086"/>
    </source>
</evidence>
<evidence type="ECO:0000256" key="3">
    <source>
        <dbReference type="ARBA" id="ARBA00014199"/>
    </source>
</evidence>
<evidence type="ECO:0000256" key="10">
    <source>
        <dbReference type="ARBA" id="ARBA00023273"/>
    </source>
</evidence>
<keyword evidence="6" id="KW-0677">Repeat</keyword>
<evidence type="ECO:0000256" key="9">
    <source>
        <dbReference type="ARBA" id="ARBA00023212"/>
    </source>
</evidence>
<feature type="domain" description="Rab-GAP TBC" evidence="14">
    <location>
        <begin position="259"/>
        <end position="475"/>
    </location>
</feature>
<dbReference type="InterPro" id="IPR036322">
    <property type="entry name" value="WD40_repeat_dom_sf"/>
</dbReference>
<keyword evidence="4" id="KW-0963">Cytoplasm</keyword>